<dbReference type="AlphaFoldDB" id="A0AAV9JRQ3"/>
<evidence type="ECO:0000313" key="4">
    <source>
        <dbReference type="Proteomes" id="UP001324427"/>
    </source>
</evidence>
<feature type="region of interest" description="Disordered" evidence="2">
    <location>
        <begin position="80"/>
        <end position="103"/>
    </location>
</feature>
<gene>
    <name evidence="3" type="ORF">LTR36_010071</name>
</gene>
<keyword evidence="4" id="KW-1185">Reference proteome</keyword>
<evidence type="ECO:0000256" key="1">
    <source>
        <dbReference type="SAM" id="Coils"/>
    </source>
</evidence>
<protein>
    <recommendedName>
        <fullName evidence="5">BED-type domain-containing protein</fullName>
    </recommendedName>
</protein>
<proteinExistence type="predicted"/>
<comment type="caution">
    <text evidence="3">The sequence shown here is derived from an EMBL/GenBank/DDBJ whole genome shotgun (WGS) entry which is preliminary data.</text>
</comment>
<name>A0AAV9JRQ3_9PEZI</name>
<sequence>MADSREAIQQELDGWYEEGFRLKSKARGLSDELSKLKTAVHETEQRIDDVKGDMKLVEQHKTALTHSLCAVSTSEAAAAGPAHFPPQVSQQGPAQGFHPTNGGQSEAIAVSTKVAAAPLAANTFKFAPQVLGRQGSPSMLSAAYPVVVGLGRTWYEIWCVTCKANASVHKGSFFSGVGGLQRHMIRSHIKDGRKLSVKDVMATCGRRALSVEDVNLIMRGRDPKIKIELTFEEGPEIEDASMLNDPDEWMLNDGEEDGAAYSDNGQGDKEPLRANNTMDSGSFGQASGALKAADATETSSGSMLAGMMRKRLSEAGDETSGLAGRSSRLCKRPRMSTDEASAASGFGDDEDDEEYKHY</sequence>
<feature type="region of interest" description="Disordered" evidence="2">
    <location>
        <begin position="245"/>
        <end position="358"/>
    </location>
</feature>
<dbReference type="EMBL" id="JAVFHQ010000008">
    <property type="protein sequence ID" value="KAK4548202.1"/>
    <property type="molecule type" value="Genomic_DNA"/>
</dbReference>
<reference evidence="3 4" key="1">
    <citation type="submission" date="2021-11" db="EMBL/GenBank/DDBJ databases">
        <title>Black yeast isolated from Biological Soil Crust.</title>
        <authorList>
            <person name="Kurbessoian T."/>
        </authorList>
    </citation>
    <scope>NUCLEOTIDE SEQUENCE [LARGE SCALE GENOMIC DNA]</scope>
    <source>
        <strain evidence="3 4">CCFEE 5522</strain>
    </source>
</reference>
<evidence type="ECO:0000313" key="3">
    <source>
        <dbReference type="EMBL" id="KAK4548202.1"/>
    </source>
</evidence>
<organism evidence="3 4">
    <name type="scientific">Oleoguttula mirabilis</name>
    <dbReference type="NCBI Taxonomy" id="1507867"/>
    <lineage>
        <taxon>Eukaryota</taxon>
        <taxon>Fungi</taxon>
        <taxon>Dikarya</taxon>
        <taxon>Ascomycota</taxon>
        <taxon>Pezizomycotina</taxon>
        <taxon>Dothideomycetes</taxon>
        <taxon>Dothideomycetidae</taxon>
        <taxon>Mycosphaerellales</taxon>
        <taxon>Teratosphaeriaceae</taxon>
        <taxon>Oleoguttula</taxon>
    </lineage>
</organism>
<feature type="compositionally biased region" description="Acidic residues" evidence="2">
    <location>
        <begin position="245"/>
        <end position="258"/>
    </location>
</feature>
<dbReference type="Proteomes" id="UP001324427">
    <property type="component" value="Unassembled WGS sequence"/>
</dbReference>
<keyword evidence="1" id="KW-0175">Coiled coil</keyword>
<evidence type="ECO:0008006" key="5">
    <source>
        <dbReference type="Google" id="ProtNLM"/>
    </source>
</evidence>
<evidence type="ECO:0000256" key="2">
    <source>
        <dbReference type="SAM" id="MobiDB-lite"/>
    </source>
</evidence>
<feature type="compositionally biased region" description="Polar residues" evidence="2">
    <location>
        <begin position="274"/>
        <end position="285"/>
    </location>
</feature>
<accession>A0AAV9JRQ3</accession>
<feature type="compositionally biased region" description="Acidic residues" evidence="2">
    <location>
        <begin position="347"/>
        <end position="358"/>
    </location>
</feature>
<feature type="coiled-coil region" evidence="1">
    <location>
        <begin position="26"/>
        <end position="53"/>
    </location>
</feature>